<gene>
    <name evidence="1" type="ORF">SPARVUS_LOCUS13436818</name>
</gene>
<sequence>NHAVRLFLNGTLQGRVAVHKQHPLFLSCARCTASACCCVRSLAKLRSLYGTSVGEVPIM</sequence>
<organism evidence="1 2">
    <name type="scientific">Staurois parvus</name>
    <dbReference type="NCBI Taxonomy" id="386267"/>
    <lineage>
        <taxon>Eukaryota</taxon>
        <taxon>Metazoa</taxon>
        <taxon>Chordata</taxon>
        <taxon>Craniata</taxon>
        <taxon>Vertebrata</taxon>
        <taxon>Euteleostomi</taxon>
        <taxon>Amphibia</taxon>
        <taxon>Batrachia</taxon>
        <taxon>Anura</taxon>
        <taxon>Neobatrachia</taxon>
        <taxon>Ranoidea</taxon>
        <taxon>Ranidae</taxon>
        <taxon>Staurois</taxon>
    </lineage>
</organism>
<evidence type="ECO:0000313" key="2">
    <source>
        <dbReference type="Proteomes" id="UP001162483"/>
    </source>
</evidence>
<dbReference type="EMBL" id="CATNWA010017951">
    <property type="protein sequence ID" value="CAI9604271.1"/>
    <property type="molecule type" value="Genomic_DNA"/>
</dbReference>
<proteinExistence type="predicted"/>
<evidence type="ECO:0000313" key="1">
    <source>
        <dbReference type="EMBL" id="CAI9604271.1"/>
    </source>
</evidence>
<name>A0ABN9G4G1_9NEOB</name>
<dbReference type="Proteomes" id="UP001162483">
    <property type="component" value="Unassembled WGS sequence"/>
</dbReference>
<feature type="non-terminal residue" evidence="1">
    <location>
        <position position="1"/>
    </location>
</feature>
<protein>
    <submittedName>
        <fullName evidence="1">Uncharacterized protein</fullName>
    </submittedName>
</protein>
<keyword evidence="2" id="KW-1185">Reference proteome</keyword>
<reference evidence="1" key="1">
    <citation type="submission" date="2023-05" db="EMBL/GenBank/DDBJ databases">
        <authorList>
            <person name="Stuckert A."/>
        </authorList>
    </citation>
    <scope>NUCLEOTIDE SEQUENCE</scope>
</reference>
<accession>A0ABN9G4G1</accession>
<comment type="caution">
    <text evidence="1">The sequence shown here is derived from an EMBL/GenBank/DDBJ whole genome shotgun (WGS) entry which is preliminary data.</text>
</comment>